<protein>
    <submittedName>
        <fullName evidence="2">Uncharacterized protein</fullName>
    </submittedName>
</protein>
<organism evidence="2 3">
    <name type="scientific">Methylocella tundrae</name>
    <dbReference type="NCBI Taxonomy" id="227605"/>
    <lineage>
        <taxon>Bacteria</taxon>
        <taxon>Pseudomonadati</taxon>
        <taxon>Pseudomonadota</taxon>
        <taxon>Alphaproteobacteria</taxon>
        <taxon>Hyphomicrobiales</taxon>
        <taxon>Beijerinckiaceae</taxon>
        <taxon>Methylocella</taxon>
    </lineage>
</organism>
<dbReference type="AlphaFoldDB" id="A0A4U8YY45"/>
<feature type="region of interest" description="Disordered" evidence="1">
    <location>
        <begin position="50"/>
        <end position="107"/>
    </location>
</feature>
<evidence type="ECO:0000313" key="3">
    <source>
        <dbReference type="Proteomes" id="UP000294360"/>
    </source>
</evidence>
<dbReference type="KEGG" id="mtun:MTUNDRAET4_1525"/>
<accession>A0A4U8YY45</accession>
<dbReference type="Proteomes" id="UP000294360">
    <property type="component" value="Chromosome"/>
</dbReference>
<feature type="region of interest" description="Disordered" evidence="1">
    <location>
        <begin position="119"/>
        <end position="141"/>
    </location>
</feature>
<sequence length="265" mass="29306">MATFGPIAVALVKEGCTAEQIAAAVAALEAAKEREREERLARLREAARLRQQRCRERRRTEAQASRMSRRDSALPPSPKRKIPTPLKKITPNLGGARARAGKPPAGRFRAERGRLGLRRGRGAERRGNPAGDRGSAALGGRGCRREGAAVRLARDLAAVHAPRRRRQAHLAAAFALAARGAIANLPRQARFAARRRLVGFRQGADRPNAAPRSQWRLALPKRMAADERGNTLRDRPALTRLNRLGLKLGWNKTVFKKLSIYQYHT</sequence>
<gene>
    <name evidence="2" type="ORF">MTUNDRAET4_1525</name>
</gene>
<feature type="compositionally biased region" description="Low complexity" evidence="1">
    <location>
        <begin position="94"/>
        <end position="107"/>
    </location>
</feature>
<proteinExistence type="predicted"/>
<evidence type="ECO:0000256" key="1">
    <source>
        <dbReference type="SAM" id="MobiDB-lite"/>
    </source>
</evidence>
<dbReference type="EMBL" id="LR536450">
    <property type="protein sequence ID" value="VFU08418.1"/>
    <property type="molecule type" value="Genomic_DNA"/>
</dbReference>
<name>A0A4U8YY45_METTU</name>
<evidence type="ECO:0000313" key="2">
    <source>
        <dbReference type="EMBL" id="VFU08418.1"/>
    </source>
</evidence>
<reference evidence="2 3" key="1">
    <citation type="submission" date="2019-03" db="EMBL/GenBank/DDBJ databases">
        <authorList>
            <person name="Kox A.R. M."/>
        </authorList>
    </citation>
    <scope>NUCLEOTIDE SEQUENCE [LARGE SCALE GENOMIC DNA]</scope>
    <source>
        <strain evidence="2">MTUNDRAET4 annotated genome</strain>
    </source>
</reference>